<protein>
    <submittedName>
        <fullName evidence="2">Uncharacterized protein</fullName>
    </submittedName>
</protein>
<evidence type="ECO:0000313" key="3">
    <source>
        <dbReference type="Proteomes" id="UP000799438"/>
    </source>
</evidence>
<dbReference type="Proteomes" id="UP000799438">
    <property type="component" value="Unassembled WGS sequence"/>
</dbReference>
<proteinExistence type="predicted"/>
<dbReference type="AlphaFoldDB" id="A0A6A6B116"/>
<feature type="region of interest" description="Disordered" evidence="1">
    <location>
        <begin position="89"/>
        <end position="151"/>
    </location>
</feature>
<dbReference type="EMBL" id="ML995499">
    <property type="protein sequence ID" value="KAF2137882.1"/>
    <property type="molecule type" value="Genomic_DNA"/>
</dbReference>
<feature type="compositionally biased region" description="Basic and acidic residues" evidence="1">
    <location>
        <begin position="118"/>
        <end position="151"/>
    </location>
</feature>
<dbReference type="GeneID" id="54298631"/>
<keyword evidence="3" id="KW-1185">Reference proteome</keyword>
<organism evidence="2 3">
    <name type="scientific">Aplosporella prunicola CBS 121167</name>
    <dbReference type="NCBI Taxonomy" id="1176127"/>
    <lineage>
        <taxon>Eukaryota</taxon>
        <taxon>Fungi</taxon>
        <taxon>Dikarya</taxon>
        <taxon>Ascomycota</taxon>
        <taxon>Pezizomycotina</taxon>
        <taxon>Dothideomycetes</taxon>
        <taxon>Dothideomycetes incertae sedis</taxon>
        <taxon>Botryosphaeriales</taxon>
        <taxon>Aplosporellaceae</taxon>
        <taxon>Aplosporella</taxon>
    </lineage>
</organism>
<sequence length="151" mass="16821">MGMGIDANVIRIQMVSTKPSKVDLNETSLAHLKTRHRRLIFPLSRVSSATYDARQVVHPASAGTGSTAALRRSEAPSSIAFLEASLAAHQGPSGGLGPSHAQSPPTTFDGMPFLEADEVAKRKEQERERERLAKERRERRERKRFERTFEL</sequence>
<evidence type="ECO:0000313" key="2">
    <source>
        <dbReference type="EMBL" id="KAF2137882.1"/>
    </source>
</evidence>
<gene>
    <name evidence="2" type="ORF">K452DRAFT_291238</name>
</gene>
<accession>A0A6A6B116</accession>
<reference evidence="2" key="1">
    <citation type="journal article" date="2020" name="Stud. Mycol.">
        <title>101 Dothideomycetes genomes: a test case for predicting lifestyles and emergence of pathogens.</title>
        <authorList>
            <person name="Haridas S."/>
            <person name="Albert R."/>
            <person name="Binder M."/>
            <person name="Bloem J."/>
            <person name="Labutti K."/>
            <person name="Salamov A."/>
            <person name="Andreopoulos B."/>
            <person name="Baker S."/>
            <person name="Barry K."/>
            <person name="Bills G."/>
            <person name="Bluhm B."/>
            <person name="Cannon C."/>
            <person name="Castanera R."/>
            <person name="Culley D."/>
            <person name="Daum C."/>
            <person name="Ezra D."/>
            <person name="Gonzalez J."/>
            <person name="Henrissat B."/>
            <person name="Kuo A."/>
            <person name="Liang C."/>
            <person name="Lipzen A."/>
            <person name="Lutzoni F."/>
            <person name="Magnuson J."/>
            <person name="Mondo S."/>
            <person name="Nolan M."/>
            <person name="Ohm R."/>
            <person name="Pangilinan J."/>
            <person name="Park H.-J."/>
            <person name="Ramirez L."/>
            <person name="Alfaro M."/>
            <person name="Sun H."/>
            <person name="Tritt A."/>
            <person name="Yoshinaga Y."/>
            <person name="Zwiers L.-H."/>
            <person name="Turgeon B."/>
            <person name="Goodwin S."/>
            <person name="Spatafora J."/>
            <person name="Crous P."/>
            <person name="Grigoriev I."/>
        </authorList>
    </citation>
    <scope>NUCLEOTIDE SEQUENCE</scope>
    <source>
        <strain evidence="2">CBS 121167</strain>
    </source>
</reference>
<evidence type="ECO:0000256" key="1">
    <source>
        <dbReference type="SAM" id="MobiDB-lite"/>
    </source>
</evidence>
<dbReference type="RefSeq" id="XP_033393597.1">
    <property type="nucleotide sequence ID" value="XM_033541135.1"/>
</dbReference>
<name>A0A6A6B116_9PEZI</name>